<dbReference type="AlphaFoldDB" id="A0A445DXJ6"/>
<dbReference type="InterPro" id="IPR011320">
    <property type="entry name" value="RNase_H1_N"/>
</dbReference>
<comment type="caution">
    <text evidence="2">The sequence shown here is derived from an EMBL/GenBank/DDBJ whole genome shotgun (WGS) entry which is preliminary data.</text>
</comment>
<feature type="domain" description="Ribonuclease H1 N-terminal" evidence="1">
    <location>
        <begin position="8"/>
        <end position="50"/>
    </location>
</feature>
<dbReference type="Proteomes" id="UP000289738">
    <property type="component" value="Chromosome A03"/>
</dbReference>
<sequence>MDTGRFRYYMLRRGRKPDIYTLWEECNQQVYGFKESEFKGFMVRREAESWWNSPNEDPNGDKTVPETQELVVRFGDLKVREYVSVTGGTSSESGTTTTDLLLHDLDIAPMFDPISFVIMEDMEQLLLRVCDQLEVGPPVLFLHDGVFMEGKNYHGFGTVKGINFFVSGRLLTDERLARDDATFITLERLLEEVKVKIFDFNYQVSLHYKEEIAEAQCVARLSVPKCVMILEKENAELKHRLGLYNQIKMKSFWGV</sequence>
<proteinExistence type="predicted"/>
<reference evidence="2 3" key="1">
    <citation type="submission" date="2019-01" db="EMBL/GenBank/DDBJ databases">
        <title>Sequencing of cultivated peanut Arachis hypogaea provides insights into genome evolution and oil improvement.</title>
        <authorList>
            <person name="Chen X."/>
        </authorList>
    </citation>
    <scope>NUCLEOTIDE SEQUENCE [LARGE SCALE GENOMIC DNA]</scope>
    <source>
        <strain evidence="3">cv. Fuhuasheng</strain>
        <tissue evidence="2">Leaves</tissue>
    </source>
</reference>
<keyword evidence="3" id="KW-1185">Reference proteome</keyword>
<evidence type="ECO:0000313" key="3">
    <source>
        <dbReference type="Proteomes" id="UP000289738"/>
    </source>
</evidence>
<dbReference type="InterPro" id="IPR037056">
    <property type="entry name" value="RNase_H1_N_sf"/>
</dbReference>
<gene>
    <name evidence="2" type="ORF">Ahy_A03g014268</name>
</gene>
<organism evidence="2 3">
    <name type="scientific">Arachis hypogaea</name>
    <name type="common">Peanut</name>
    <dbReference type="NCBI Taxonomy" id="3818"/>
    <lineage>
        <taxon>Eukaryota</taxon>
        <taxon>Viridiplantae</taxon>
        <taxon>Streptophyta</taxon>
        <taxon>Embryophyta</taxon>
        <taxon>Tracheophyta</taxon>
        <taxon>Spermatophyta</taxon>
        <taxon>Magnoliopsida</taxon>
        <taxon>eudicotyledons</taxon>
        <taxon>Gunneridae</taxon>
        <taxon>Pentapetalae</taxon>
        <taxon>rosids</taxon>
        <taxon>fabids</taxon>
        <taxon>Fabales</taxon>
        <taxon>Fabaceae</taxon>
        <taxon>Papilionoideae</taxon>
        <taxon>50 kb inversion clade</taxon>
        <taxon>dalbergioids sensu lato</taxon>
        <taxon>Dalbergieae</taxon>
        <taxon>Pterocarpus clade</taxon>
        <taxon>Arachis</taxon>
    </lineage>
</organism>
<evidence type="ECO:0000313" key="2">
    <source>
        <dbReference type="EMBL" id="RYR67829.1"/>
    </source>
</evidence>
<accession>A0A445DXJ6</accession>
<dbReference type="Pfam" id="PF01693">
    <property type="entry name" value="Cauli_VI"/>
    <property type="match status" value="1"/>
</dbReference>
<dbReference type="SUPFAM" id="SSF55658">
    <property type="entry name" value="L9 N-domain-like"/>
    <property type="match status" value="1"/>
</dbReference>
<dbReference type="Gene3D" id="3.40.970.10">
    <property type="entry name" value="Ribonuclease H1, N-terminal domain"/>
    <property type="match status" value="1"/>
</dbReference>
<evidence type="ECO:0000259" key="1">
    <source>
        <dbReference type="Pfam" id="PF01693"/>
    </source>
</evidence>
<dbReference type="InterPro" id="IPR009027">
    <property type="entry name" value="Ribosomal_bL9/RNase_H1_N"/>
</dbReference>
<name>A0A445DXJ6_ARAHY</name>
<dbReference type="EMBL" id="SDMP01000003">
    <property type="protein sequence ID" value="RYR67829.1"/>
    <property type="molecule type" value="Genomic_DNA"/>
</dbReference>
<protein>
    <recommendedName>
        <fullName evidence="1">Ribonuclease H1 N-terminal domain-containing protein</fullName>
    </recommendedName>
</protein>